<protein>
    <submittedName>
        <fullName evidence="2">Chloramphenicol acetyltransferase CAT</fullName>
    </submittedName>
</protein>
<dbReference type="AlphaFoldDB" id="A0A5L8WD58"/>
<dbReference type="InterPro" id="IPR001707">
    <property type="entry name" value="Cmp_AcTrfase"/>
</dbReference>
<proteinExistence type="predicted"/>
<gene>
    <name evidence="2" type="ORF">A0Y42_07290</name>
</gene>
<sequence length="210" mass="25348">MFKVIDLEKYKRKDHFEFYTQNIPCSFEITVKLDISSFYYFIKNNNYEFYPCFIHTISKSINAFDNFKFGLDQNKQLICYDIIHPSYTIFHKDSKTFSVLWTFYKENLNDFLSLYEEDKKLIKNDKSMFLKEPIENLFNISAIPWIAFENFSLHLPKKEQYFFPIITSGKIIKENKKFLIPFSINVNHATNDAYHIYLFLEKLQENFNSL</sequence>
<dbReference type="PIRSF" id="PIRSF000440">
    <property type="entry name" value="CAT"/>
    <property type="match status" value="1"/>
</dbReference>
<dbReference type="Gene3D" id="3.30.559.10">
    <property type="entry name" value="Chloramphenicol acetyltransferase-like domain"/>
    <property type="match status" value="1"/>
</dbReference>
<dbReference type="SMART" id="SM01059">
    <property type="entry name" value="CAT"/>
    <property type="match status" value="1"/>
</dbReference>
<evidence type="ECO:0000256" key="1">
    <source>
        <dbReference type="PIRSR" id="PIRSR000440-1"/>
    </source>
</evidence>
<dbReference type="PANTHER" id="PTHR38474:SF2">
    <property type="entry name" value="CHLORAMPHENICOL ACETYLTRANSFERASE"/>
    <property type="match status" value="1"/>
</dbReference>
<name>A0A5L8WD58_CAMLA</name>
<feature type="active site" description="Proton acceptor" evidence="1">
    <location>
        <position position="188"/>
    </location>
</feature>
<accession>A0A5L8WD58</accession>
<keyword evidence="2" id="KW-0808">Transferase</keyword>
<organism evidence="2">
    <name type="scientific">Campylobacter lari</name>
    <dbReference type="NCBI Taxonomy" id="201"/>
    <lineage>
        <taxon>Bacteria</taxon>
        <taxon>Pseudomonadati</taxon>
        <taxon>Campylobacterota</taxon>
        <taxon>Epsilonproteobacteria</taxon>
        <taxon>Campylobacterales</taxon>
        <taxon>Campylobacteraceae</taxon>
        <taxon>Campylobacter</taxon>
    </lineage>
</organism>
<reference evidence="2" key="1">
    <citation type="submission" date="2018-05" db="EMBL/GenBank/DDBJ databases">
        <authorList>
            <consortium name="PulseNet: The National Subtyping Network for Foodborne Disease Surveillance"/>
            <person name="Tarr C.L."/>
            <person name="Trees E."/>
            <person name="Katz L.S."/>
            <person name="Carleton-Romer H.A."/>
            <person name="Stroika S."/>
            <person name="Kucerova Z."/>
            <person name="Roache K.F."/>
            <person name="Sabol A.L."/>
            <person name="Besser J."/>
            <person name="Gerner-Smidt P."/>
        </authorList>
    </citation>
    <scope>NUCLEOTIDE SEQUENCE</scope>
    <source>
        <strain evidence="2">2008D-7097</strain>
    </source>
</reference>
<comment type="caution">
    <text evidence="2">The sequence shown here is derived from an EMBL/GenBank/DDBJ whole genome shotgun (WGS) entry which is preliminary data.</text>
</comment>
<dbReference type="EMBL" id="AACKMK010000012">
    <property type="protein sequence ID" value="EAK9940603.1"/>
    <property type="molecule type" value="Genomic_DNA"/>
</dbReference>
<dbReference type="InterPro" id="IPR023213">
    <property type="entry name" value="CAT-like_dom_sf"/>
</dbReference>
<dbReference type="Pfam" id="PF00302">
    <property type="entry name" value="CAT"/>
    <property type="match status" value="1"/>
</dbReference>
<dbReference type="SUPFAM" id="SSF52777">
    <property type="entry name" value="CoA-dependent acyltransferases"/>
    <property type="match status" value="1"/>
</dbReference>
<evidence type="ECO:0000313" key="2">
    <source>
        <dbReference type="EMBL" id="EAK9940603.1"/>
    </source>
</evidence>
<dbReference type="GO" id="GO:0008811">
    <property type="term" value="F:chloramphenicol O-acetyltransferase activity"/>
    <property type="evidence" value="ECO:0007669"/>
    <property type="project" value="InterPro"/>
</dbReference>
<dbReference type="PANTHER" id="PTHR38474">
    <property type="entry name" value="SLR0299 PROTEIN"/>
    <property type="match status" value="1"/>
</dbReference>